<comment type="caution">
    <text evidence="2">The sequence shown here is derived from an EMBL/GenBank/DDBJ whole genome shotgun (WGS) entry which is preliminary data.</text>
</comment>
<organism evidence="2 3">
    <name type="scientific">Vibrio stylophorae</name>
    <dbReference type="NCBI Taxonomy" id="659351"/>
    <lineage>
        <taxon>Bacteria</taxon>
        <taxon>Pseudomonadati</taxon>
        <taxon>Pseudomonadota</taxon>
        <taxon>Gammaproteobacteria</taxon>
        <taxon>Vibrionales</taxon>
        <taxon>Vibrionaceae</taxon>
        <taxon>Vibrio</taxon>
    </lineage>
</organism>
<dbReference type="Proteomes" id="UP000838672">
    <property type="component" value="Unassembled WGS sequence"/>
</dbReference>
<proteinExistence type="predicted"/>
<gene>
    <name evidence="2" type="primary">fdtA</name>
    <name evidence="2" type="ORF">VST7929_02661</name>
</gene>
<dbReference type="EC" id="5.3.2.3" evidence="2"/>
<evidence type="ECO:0000313" key="2">
    <source>
        <dbReference type="EMBL" id="CAH0534711.1"/>
    </source>
</evidence>
<dbReference type="SUPFAM" id="SSF51182">
    <property type="entry name" value="RmlC-like cupins"/>
    <property type="match status" value="1"/>
</dbReference>
<dbReference type="Gene3D" id="2.60.120.10">
    <property type="entry name" value="Jelly Rolls"/>
    <property type="match status" value="1"/>
</dbReference>
<protein>
    <submittedName>
        <fullName evidence="2">TDP-4-oxo-6-deoxy-alpha-D-glucose-3, 4-oxoisomerase</fullName>
        <ecNumber evidence="2">5.3.2.3</ecNumber>
    </submittedName>
</protein>
<name>A0ABM8ZWI4_9VIBR</name>
<dbReference type="EMBL" id="CAKLDI010000001">
    <property type="protein sequence ID" value="CAH0534711.1"/>
    <property type="molecule type" value="Genomic_DNA"/>
</dbReference>
<reference evidence="2" key="1">
    <citation type="submission" date="2021-11" db="EMBL/GenBank/DDBJ databases">
        <authorList>
            <person name="Rodrigo-Torres L."/>
            <person name="Arahal R. D."/>
            <person name="Lucena T."/>
        </authorList>
    </citation>
    <scope>NUCLEOTIDE SEQUENCE</scope>
    <source>
        <strain evidence="2">CECT 7929</strain>
    </source>
</reference>
<dbReference type="GO" id="GO:0016853">
    <property type="term" value="F:isomerase activity"/>
    <property type="evidence" value="ECO:0007669"/>
    <property type="project" value="UniProtKB-KW"/>
</dbReference>
<dbReference type="CDD" id="cd20292">
    <property type="entry name" value="cupin_QdtA-like"/>
    <property type="match status" value="1"/>
</dbReference>
<dbReference type="InterPro" id="IPR011051">
    <property type="entry name" value="RmlC_Cupin_sf"/>
</dbReference>
<evidence type="ECO:0000259" key="1">
    <source>
        <dbReference type="Pfam" id="PF05523"/>
    </source>
</evidence>
<sequence length="132" mass="15579">MKLINIIEFESFNDERGRLVSLESQKNIPFEIRRVYYLFENSGLFPRGMHAHKKLKQIVIALKGSCRFVLDDGSVREELILDDPTKGLLIDSFIWREMHDFSNDCVLCVIASEYFSEDDYIRNYEEFLACRN</sequence>
<keyword evidence="2" id="KW-0413">Isomerase</keyword>
<keyword evidence="3" id="KW-1185">Reference proteome</keyword>
<evidence type="ECO:0000313" key="3">
    <source>
        <dbReference type="Proteomes" id="UP000838672"/>
    </source>
</evidence>
<dbReference type="InterPro" id="IPR014710">
    <property type="entry name" value="RmlC-like_jellyroll"/>
</dbReference>
<dbReference type="RefSeq" id="WP_237467741.1">
    <property type="nucleotide sequence ID" value="NZ_CAKLDI010000001.1"/>
</dbReference>
<dbReference type="InterPro" id="IPR008894">
    <property type="entry name" value="QdtA_cupin_dom"/>
</dbReference>
<dbReference type="Pfam" id="PF05523">
    <property type="entry name" value="FdtA"/>
    <property type="match status" value="1"/>
</dbReference>
<feature type="domain" description="Sugar 3,4-ketoisomerase QdtA cupin" evidence="1">
    <location>
        <begin position="5"/>
        <end position="130"/>
    </location>
</feature>
<accession>A0ABM8ZWI4</accession>